<dbReference type="InterPro" id="IPR020084">
    <property type="entry name" value="NUDIX_hydrolase_CS"/>
</dbReference>
<reference evidence="5" key="1">
    <citation type="submission" date="2009-09" db="EMBL/GenBank/DDBJ databases">
        <title>The complete chromosome of Sebaldella termitidis ATCC 33386.</title>
        <authorList>
            <consortium name="US DOE Joint Genome Institute (JGI-PGF)"/>
            <person name="Lucas S."/>
            <person name="Copeland A."/>
            <person name="Lapidus A."/>
            <person name="Glavina del Rio T."/>
            <person name="Dalin E."/>
            <person name="Tice H."/>
            <person name="Bruce D."/>
            <person name="Goodwin L."/>
            <person name="Pitluck S."/>
            <person name="Kyrpides N."/>
            <person name="Mavromatis K."/>
            <person name="Ivanova N."/>
            <person name="Mikhailova N."/>
            <person name="Sims D."/>
            <person name="Meincke L."/>
            <person name="Brettin T."/>
            <person name="Detter J.C."/>
            <person name="Han C."/>
            <person name="Larimer F."/>
            <person name="Land M."/>
            <person name="Hauser L."/>
            <person name="Markowitz V."/>
            <person name="Cheng J.F."/>
            <person name="Hugenholtz P."/>
            <person name="Woyke T."/>
            <person name="Wu D."/>
            <person name="Eisen J.A."/>
        </authorList>
    </citation>
    <scope>NUCLEOTIDE SEQUENCE [LARGE SCALE GENOMIC DNA]</scope>
    <source>
        <strain evidence="5">ATCC 33386 / NCTC 11300</strain>
    </source>
</reference>
<reference evidence="4 5" key="2">
    <citation type="journal article" date="2010" name="Stand. Genomic Sci.">
        <title>Complete genome sequence of Sebaldella termitidis type strain (NCTC 11300).</title>
        <authorList>
            <person name="Harmon-Smith M."/>
            <person name="Celia L."/>
            <person name="Chertkov O."/>
            <person name="Lapidus A."/>
            <person name="Copeland A."/>
            <person name="Glavina Del Rio T."/>
            <person name="Nolan M."/>
            <person name="Lucas S."/>
            <person name="Tice H."/>
            <person name="Cheng J.F."/>
            <person name="Han C."/>
            <person name="Detter J.C."/>
            <person name="Bruce D."/>
            <person name="Goodwin L."/>
            <person name="Pitluck S."/>
            <person name="Pati A."/>
            <person name="Liolios K."/>
            <person name="Ivanova N."/>
            <person name="Mavromatis K."/>
            <person name="Mikhailova N."/>
            <person name="Chen A."/>
            <person name="Palaniappan K."/>
            <person name="Land M."/>
            <person name="Hauser L."/>
            <person name="Chang Y.J."/>
            <person name="Jeffries C.D."/>
            <person name="Brettin T."/>
            <person name="Goker M."/>
            <person name="Beck B."/>
            <person name="Bristow J."/>
            <person name="Eisen J.A."/>
            <person name="Markowitz V."/>
            <person name="Hugenholtz P."/>
            <person name="Kyrpides N.C."/>
            <person name="Klenk H.P."/>
            <person name="Chen F."/>
        </authorList>
    </citation>
    <scope>NUCLEOTIDE SEQUENCE [LARGE SCALE GENOMIC DNA]</scope>
    <source>
        <strain evidence="5">ATCC 33386 / NCTC 11300</strain>
    </source>
</reference>
<dbReference type="Pfam" id="PF00293">
    <property type="entry name" value="NUDIX"/>
    <property type="match status" value="1"/>
</dbReference>
<dbReference type="InterPro" id="IPR015797">
    <property type="entry name" value="NUDIX_hydrolase-like_dom_sf"/>
</dbReference>
<protein>
    <submittedName>
        <fullName evidence="4">NUDIX hydrolase</fullName>
    </submittedName>
</protein>
<dbReference type="eggNOG" id="COG1051">
    <property type="taxonomic scope" value="Bacteria"/>
</dbReference>
<evidence type="ECO:0000313" key="5">
    <source>
        <dbReference type="Proteomes" id="UP000000845"/>
    </source>
</evidence>
<dbReference type="PANTHER" id="PTHR43046:SF14">
    <property type="entry name" value="MUTT_NUDIX FAMILY PROTEIN"/>
    <property type="match status" value="1"/>
</dbReference>
<dbReference type="KEGG" id="str:Sterm_0598"/>
<dbReference type="EMBL" id="CP001739">
    <property type="protein sequence ID" value="ACZ07471.1"/>
    <property type="molecule type" value="Genomic_DNA"/>
</dbReference>
<keyword evidence="2 4" id="KW-0378">Hydrolase</keyword>
<dbReference type="PROSITE" id="PS00893">
    <property type="entry name" value="NUDIX_BOX"/>
    <property type="match status" value="1"/>
</dbReference>
<gene>
    <name evidence="4" type="ordered locus">Sterm_0598</name>
</gene>
<evidence type="ECO:0000259" key="3">
    <source>
        <dbReference type="PROSITE" id="PS51462"/>
    </source>
</evidence>
<comment type="cofactor">
    <cofactor evidence="1">
        <name>Mg(2+)</name>
        <dbReference type="ChEBI" id="CHEBI:18420"/>
    </cofactor>
</comment>
<dbReference type="STRING" id="526218.Sterm_0598"/>
<dbReference type="SUPFAM" id="SSF55811">
    <property type="entry name" value="Nudix"/>
    <property type="match status" value="1"/>
</dbReference>
<dbReference type="PROSITE" id="PS51462">
    <property type="entry name" value="NUDIX"/>
    <property type="match status" value="1"/>
</dbReference>
<proteinExistence type="predicted"/>
<dbReference type="GO" id="GO:0016787">
    <property type="term" value="F:hydrolase activity"/>
    <property type="evidence" value="ECO:0007669"/>
    <property type="project" value="UniProtKB-KW"/>
</dbReference>
<evidence type="ECO:0000313" key="4">
    <source>
        <dbReference type="EMBL" id="ACZ07471.1"/>
    </source>
</evidence>
<sequence>MENDTALDCCFIRDKNWFRYRAAAIIIENNCILLAGNEKSDYYYSVGGGVHLGETAEEAVIREVYEETGIKYEVDRLVFIHENFFTGNGIFEGLRCHETAFYFLMKPMGTQKLNSNSCCLEGREFMYWIPIDGLEKLKVFPVFFKEKLTKIPDRIEHIITKEK</sequence>
<dbReference type="Gene3D" id="3.90.79.10">
    <property type="entry name" value="Nucleoside Triphosphate Pyrophosphohydrolase"/>
    <property type="match status" value="1"/>
</dbReference>
<organism evidence="4 5">
    <name type="scientific">Sebaldella termitidis (strain ATCC 33386 / NCTC 11300)</name>
    <dbReference type="NCBI Taxonomy" id="526218"/>
    <lineage>
        <taxon>Bacteria</taxon>
        <taxon>Fusobacteriati</taxon>
        <taxon>Fusobacteriota</taxon>
        <taxon>Fusobacteriia</taxon>
        <taxon>Fusobacteriales</taxon>
        <taxon>Leptotrichiaceae</taxon>
        <taxon>Sebaldella</taxon>
    </lineage>
</organism>
<evidence type="ECO:0000256" key="1">
    <source>
        <dbReference type="ARBA" id="ARBA00001946"/>
    </source>
</evidence>
<dbReference type="Proteomes" id="UP000000845">
    <property type="component" value="Chromosome"/>
</dbReference>
<keyword evidence="5" id="KW-1185">Reference proteome</keyword>
<accession>D1ANZ7</accession>
<evidence type="ECO:0000256" key="2">
    <source>
        <dbReference type="ARBA" id="ARBA00022801"/>
    </source>
</evidence>
<name>D1ANZ7_SEBTE</name>
<dbReference type="InterPro" id="IPR000086">
    <property type="entry name" value="NUDIX_hydrolase_dom"/>
</dbReference>
<dbReference type="AlphaFoldDB" id="D1ANZ7"/>
<feature type="domain" description="Nudix hydrolase" evidence="3">
    <location>
        <begin position="18"/>
        <end position="150"/>
    </location>
</feature>
<dbReference type="CDD" id="cd04688">
    <property type="entry name" value="NUDIX_Hydrolase"/>
    <property type="match status" value="1"/>
</dbReference>
<dbReference type="RefSeq" id="WP_012860067.1">
    <property type="nucleotide sequence ID" value="NC_013517.1"/>
</dbReference>
<dbReference type="PANTHER" id="PTHR43046">
    <property type="entry name" value="GDP-MANNOSE MANNOSYL HYDROLASE"/>
    <property type="match status" value="1"/>
</dbReference>
<dbReference type="HOGENOM" id="CLU_037162_18_6_0"/>